<dbReference type="InterPro" id="IPR011009">
    <property type="entry name" value="Kinase-like_dom_sf"/>
</dbReference>
<name>A0AAD5UVP5_9APHY</name>
<feature type="compositionally biased region" description="Polar residues" evidence="4">
    <location>
        <begin position="607"/>
        <end position="620"/>
    </location>
</feature>
<evidence type="ECO:0000313" key="7">
    <source>
        <dbReference type="EMBL" id="KAJ3478957.1"/>
    </source>
</evidence>
<evidence type="ECO:0000259" key="6">
    <source>
        <dbReference type="PROSITE" id="PS50108"/>
    </source>
</evidence>
<dbReference type="PANTHER" id="PTHR45832:SF22">
    <property type="entry name" value="SERINE_THREONINE-PROTEIN KINASE SAMKA-RELATED"/>
    <property type="match status" value="1"/>
</dbReference>
<feature type="region of interest" description="Disordered" evidence="4">
    <location>
        <begin position="380"/>
        <end position="516"/>
    </location>
</feature>
<feature type="region of interest" description="Disordered" evidence="4">
    <location>
        <begin position="27"/>
        <end position="148"/>
    </location>
</feature>
<dbReference type="PROSITE" id="PS50108">
    <property type="entry name" value="CRIB"/>
    <property type="match status" value="1"/>
</dbReference>
<sequence length="1553" mass="162045">MAAPSTTPSTSSRQQNSRFSTLKVFKFASSSRPPPPPPKDPYYLANPSLASLSQSLSPESSYPSQPVTPVSAQYANSARSPSPTPSNAPSRVMSPPNAALSPGSAGSRRGLFKLPSFTKRPKTPKSAKTDTSDESLPPDPVDGDGNISSPWNFQHNIHVDEAYVFPPSFFSQSSSICSLLNTSFPTLFSSFTGLPPTWSASLSQMGFSDEEIAAINTKRAASRPSYFPPSSSSSSAVAASRRVRSPSPTSSAHSGVVARPKPRSSSLRRDASNTSLSQTSDSSIHSSTHSRNPSRSRVLGRQGSDVSLGESLMSSATQDYLQMNGRGTGHAHGRSLASNPSSSSGASTVLISPRTQGGNQRDTIIAQRLVQSPELILTASSPPWSQSQTTQSNPSTSNSYANSNSGSGSGSSEKDPRPRTPPRRYHIANDSISTISSPPPAYSNSPKRRDRSLDEVVEILGPGVSRRLPGSMSREGTPRSSESEEGDDVRVVGRGREPVHGSTGIASTSVSGPQTAASASSTISAITTLPSSTSQSSSRIGMGGTSSGAGIGGGLAQPATVITRLSAMKAPRLSLRQESLADLSSWSESLFSFLPGDGEGGEEDTPIATSPPMTSATSGSRPMPTKSRTLPLPVVTPPSPPSGVQIGKTRSPTVPDPKVKVSSSASSTFTSTPPKASKTSTPTSNSTPTSTPTKSPTPRPMSTRQVPPQKPVPLDKLPARSNPLPPMVQDSKSGLTANAGQPVPGTPSSLMDGSAPLSTTPLWDEVMSMVRDGDGDSVSGGQQQRGGVKGSMKNSSPRGPRGGTAQLAPHPGDDEGQQLRVPPSPSYSISTSGSGSPGLSSTGSASPGLSEISHSPGLGLGLGREKENRDSSMSTMTVTPATIVRHVSVARRARANVIQSPAREGERGVSPIPPTSGSSVNGSVGTPVGLRSAGSAGSGERERVGGVEGERERERERDRDGAGSPQSSESASSESVSTSAALSSSSTGHTSPQVVPSPFQPQSQSRPQSHVQAQGGKGQGRQQGQGKPRPPNLMLNVDPGTRSRKSSATSVVNSTSSSNATHPKEQGGATGRSKSATNVANTVTTIPYVESSPNPSPRKTEFERGLTSRGVRQIRDDEEGMAGVQSPPTVSASSQPRSPPQLRELDQRRRQDSTSRAQHQQEYRSRPAVVPTPSTAVASTSTVQVKQPTSSQRRSPDIVVDDGSEKASLNGGVPSAKTSPSVVIPSLSSSRSNSNLAVSMESSSMSSSITATTISSSASASTSVSTTSTSISTSGSGSISISTSSTSTSAMMENYSPMTPAPRYPGWVIEVVKPLQDFILEYVDPREMFGDLTEIAEGESGSVYSARVLRVPTPPPTSHPSRRTHLPTASTSATAIPTASPSTSPNNEDQIKLNAIVAIKQVALLPSGSQKLVDLERELKVMKRMGRQHTNILSMDAVYVDTVDDALWIRMEIMDRSLADVVVLVEDDLVLEEGVMGQVASDVLSALVYLQKVGIAHRDVRSDNLLVNSNGVVKLADFSNAVKVSPSDPVRSDPVGVPYWQVRGTCYEMVVPA</sequence>
<dbReference type="EMBL" id="JANAWD010000472">
    <property type="protein sequence ID" value="KAJ3478957.1"/>
    <property type="molecule type" value="Genomic_DNA"/>
</dbReference>
<feature type="compositionally biased region" description="Basic and acidic residues" evidence="4">
    <location>
        <begin position="488"/>
        <end position="499"/>
    </location>
</feature>
<reference evidence="7" key="1">
    <citation type="submission" date="2022-07" db="EMBL/GenBank/DDBJ databases">
        <title>Genome Sequence of Physisporinus lineatus.</title>
        <authorList>
            <person name="Buettner E."/>
        </authorList>
    </citation>
    <scope>NUCLEOTIDE SEQUENCE</scope>
    <source>
        <strain evidence="7">VT162</strain>
    </source>
</reference>
<keyword evidence="3" id="KW-0067">ATP-binding</keyword>
<dbReference type="SMART" id="SM00219">
    <property type="entry name" value="TyrKc"/>
    <property type="match status" value="1"/>
</dbReference>
<comment type="similarity">
    <text evidence="1">Belongs to the protein kinase superfamily. STE Ser/Thr protein kinase family. STE20 subfamily.</text>
</comment>
<feature type="compositionally biased region" description="Low complexity" evidence="4">
    <location>
        <begin position="44"/>
        <end position="65"/>
    </location>
</feature>
<feature type="compositionally biased region" description="Polar residues" evidence="4">
    <location>
        <begin position="730"/>
        <end position="739"/>
    </location>
</feature>
<organism evidence="7 8">
    <name type="scientific">Meripilus lineatus</name>
    <dbReference type="NCBI Taxonomy" id="2056292"/>
    <lineage>
        <taxon>Eukaryota</taxon>
        <taxon>Fungi</taxon>
        <taxon>Dikarya</taxon>
        <taxon>Basidiomycota</taxon>
        <taxon>Agaricomycotina</taxon>
        <taxon>Agaricomycetes</taxon>
        <taxon>Polyporales</taxon>
        <taxon>Meripilaceae</taxon>
        <taxon>Meripilus</taxon>
    </lineage>
</organism>
<feature type="domain" description="Protein kinase" evidence="5">
    <location>
        <begin position="1329"/>
        <end position="1553"/>
    </location>
</feature>
<feature type="compositionally biased region" description="Polar residues" evidence="4">
    <location>
        <begin position="349"/>
        <end position="359"/>
    </location>
</feature>
<feature type="compositionally biased region" description="Low complexity" evidence="4">
    <location>
        <begin position="962"/>
        <end position="1014"/>
    </location>
</feature>
<feature type="compositionally biased region" description="Low complexity" evidence="4">
    <location>
        <begin position="1046"/>
        <end position="1060"/>
    </location>
</feature>
<feature type="compositionally biased region" description="Low complexity" evidence="4">
    <location>
        <begin position="1219"/>
        <end position="1233"/>
    </location>
</feature>
<feature type="compositionally biased region" description="Low complexity" evidence="4">
    <location>
        <begin position="272"/>
        <end position="293"/>
    </location>
</feature>
<dbReference type="PANTHER" id="PTHR45832">
    <property type="entry name" value="SERINE/THREONINE-PROTEIN KINASE SAMKA-RELATED-RELATED"/>
    <property type="match status" value="1"/>
</dbReference>
<evidence type="ECO:0008006" key="9">
    <source>
        <dbReference type="Google" id="ProtNLM"/>
    </source>
</evidence>
<dbReference type="InterPro" id="IPR051931">
    <property type="entry name" value="PAK3-like"/>
</dbReference>
<feature type="compositionally biased region" description="Low complexity" evidence="4">
    <location>
        <begin position="1167"/>
        <end position="1183"/>
    </location>
</feature>
<feature type="compositionally biased region" description="Low complexity" evidence="4">
    <location>
        <begin position="826"/>
        <end position="850"/>
    </location>
</feature>
<accession>A0AAD5UVP5</accession>
<dbReference type="SUPFAM" id="SSF56112">
    <property type="entry name" value="Protein kinase-like (PK-like)"/>
    <property type="match status" value="1"/>
</dbReference>
<protein>
    <recommendedName>
        <fullName evidence="9">Non-specific serine/threonine protein kinase</fullName>
    </recommendedName>
</protein>
<feature type="compositionally biased region" description="Polar residues" evidence="4">
    <location>
        <begin position="1072"/>
        <end position="1085"/>
    </location>
</feature>
<keyword evidence="8" id="KW-1185">Reference proteome</keyword>
<dbReference type="InterPro" id="IPR000095">
    <property type="entry name" value="CRIB_dom"/>
</dbReference>
<evidence type="ECO:0000256" key="2">
    <source>
        <dbReference type="ARBA" id="ARBA00022741"/>
    </source>
</evidence>
<dbReference type="Gene3D" id="1.10.510.10">
    <property type="entry name" value="Transferase(Phosphotransferase) domain 1"/>
    <property type="match status" value="1"/>
</dbReference>
<feature type="compositionally biased region" description="Low complexity" evidence="4">
    <location>
        <begin position="660"/>
        <end position="703"/>
    </location>
</feature>
<feature type="compositionally biased region" description="Polar residues" evidence="4">
    <location>
        <begin position="504"/>
        <end position="514"/>
    </location>
</feature>
<feature type="region of interest" description="Disordered" evidence="4">
    <location>
        <begin position="322"/>
        <end position="359"/>
    </location>
</feature>
<keyword evidence="2" id="KW-0547">Nucleotide-binding</keyword>
<dbReference type="InterPro" id="IPR000719">
    <property type="entry name" value="Prot_kinase_dom"/>
</dbReference>
<dbReference type="InterPro" id="IPR020635">
    <property type="entry name" value="Tyr_kinase_cat_dom"/>
</dbReference>
<comment type="caution">
    <text evidence="7">The sequence shown here is derived from an EMBL/GenBank/DDBJ whole genome shotgun (WGS) entry which is preliminary data.</text>
</comment>
<feature type="compositionally biased region" description="Basic and acidic residues" evidence="4">
    <location>
        <begin position="939"/>
        <end position="961"/>
    </location>
</feature>
<feature type="region of interest" description="Disordered" evidence="4">
    <location>
        <begin position="1353"/>
        <end position="1387"/>
    </location>
</feature>
<dbReference type="GO" id="GO:0004713">
    <property type="term" value="F:protein tyrosine kinase activity"/>
    <property type="evidence" value="ECO:0007669"/>
    <property type="project" value="InterPro"/>
</dbReference>
<feature type="region of interest" description="Disordered" evidence="4">
    <location>
        <begin position="1254"/>
        <end position="1285"/>
    </location>
</feature>
<feature type="region of interest" description="Disordered" evidence="4">
    <location>
        <begin position="220"/>
        <end position="306"/>
    </location>
</feature>
<dbReference type="GO" id="GO:0005524">
    <property type="term" value="F:ATP binding"/>
    <property type="evidence" value="ECO:0007669"/>
    <property type="project" value="UniProtKB-KW"/>
</dbReference>
<evidence type="ECO:0000256" key="3">
    <source>
        <dbReference type="ARBA" id="ARBA00022840"/>
    </source>
</evidence>
<feature type="compositionally biased region" description="Low complexity" evidence="4">
    <location>
        <begin position="915"/>
        <end position="929"/>
    </location>
</feature>
<feature type="compositionally biased region" description="Polar residues" evidence="4">
    <location>
        <begin position="1126"/>
        <end position="1136"/>
    </location>
</feature>
<feature type="compositionally biased region" description="Polar residues" evidence="4">
    <location>
        <begin position="871"/>
        <end position="880"/>
    </location>
</feature>
<dbReference type="PROSITE" id="PS50011">
    <property type="entry name" value="PROTEIN_KINASE_DOM"/>
    <property type="match status" value="1"/>
</dbReference>
<feature type="compositionally biased region" description="Polar residues" evidence="4">
    <location>
        <begin position="67"/>
        <end position="89"/>
    </location>
</feature>
<evidence type="ECO:0000256" key="4">
    <source>
        <dbReference type="SAM" id="MobiDB-lite"/>
    </source>
</evidence>
<evidence type="ECO:0000259" key="5">
    <source>
        <dbReference type="PROSITE" id="PS50011"/>
    </source>
</evidence>
<dbReference type="Proteomes" id="UP001212997">
    <property type="component" value="Unassembled WGS sequence"/>
</dbReference>
<dbReference type="Pfam" id="PF00069">
    <property type="entry name" value="Pkinase"/>
    <property type="match status" value="1"/>
</dbReference>
<feature type="compositionally biased region" description="Low complexity" evidence="4">
    <location>
        <begin position="222"/>
        <end position="252"/>
    </location>
</feature>
<gene>
    <name evidence="7" type="ORF">NLI96_g9399</name>
</gene>
<dbReference type="Gene3D" id="3.30.200.20">
    <property type="entry name" value="Phosphorylase Kinase, domain 1"/>
    <property type="match status" value="1"/>
</dbReference>
<feature type="compositionally biased region" description="Polar residues" evidence="4">
    <location>
        <begin position="1184"/>
        <end position="1193"/>
    </location>
</feature>
<feature type="domain" description="CRIB" evidence="6">
    <location>
        <begin position="147"/>
        <end position="160"/>
    </location>
</feature>
<feature type="compositionally biased region" description="Low complexity" evidence="4">
    <location>
        <begin position="1367"/>
        <end position="1385"/>
    </location>
</feature>
<feature type="compositionally biased region" description="Low complexity" evidence="4">
    <location>
        <begin position="335"/>
        <end position="347"/>
    </location>
</feature>
<feature type="compositionally biased region" description="Basic and acidic residues" evidence="4">
    <location>
        <begin position="1143"/>
        <end position="1165"/>
    </location>
</feature>
<feature type="region of interest" description="Disordered" evidence="4">
    <location>
        <begin position="590"/>
        <end position="1233"/>
    </location>
</feature>
<feature type="compositionally biased region" description="Polar residues" evidence="4">
    <location>
        <begin position="746"/>
        <end position="761"/>
    </location>
</feature>
<feature type="compositionally biased region" description="Low complexity" evidence="4">
    <location>
        <begin position="380"/>
        <end position="406"/>
    </location>
</feature>
<proteinExistence type="inferred from homology"/>
<evidence type="ECO:0000313" key="8">
    <source>
        <dbReference type="Proteomes" id="UP001212997"/>
    </source>
</evidence>
<evidence type="ECO:0000256" key="1">
    <source>
        <dbReference type="ARBA" id="ARBA00008874"/>
    </source>
</evidence>